<keyword evidence="1" id="KW-0472">Membrane</keyword>
<gene>
    <name evidence="3" type="ORF">AGLY_001802</name>
</gene>
<sequence>MNGSTGLIAWSDVDSMATLKTLSSLSSLSIKPRFNFLQQAKQKENNNELYLPPEVMEKIVYYLDGRTLLKFKQLSRTCAEIANNVLRFNKIWSQICDEELPKKYFIDLLSKQVPTSTPSNSIPEVHYETVYKNWIQWQDPINKLTKIGEHHFLGLDGVIKIICHKLDVQVVFTNFMYLFTLTKNERTGNYYVRNTNGQNCKYDTIVVLNRKPKINRDTGEENLYIACREAQSNYCPLHNTKKIVHDGNRREYYTGKLVDVDMNIHTNICCWVRETWYEWHAHNEPKKTINGHLCPHLSYLLNTSVIHGLIISRNRTNSILIHGIFENTCIMSSDLWMKTKYEGASAIYMYTNILFIGTLNGYLLAYRLRCMDDLINLKSKNMLFDIKLDIGQITLLDIMDFEDVRAIIVASTTSVLWLKID</sequence>
<protein>
    <recommendedName>
        <fullName evidence="2">F-box domain-containing protein</fullName>
    </recommendedName>
</protein>
<keyword evidence="4" id="KW-1185">Reference proteome</keyword>
<keyword evidence="1" id="KW-0812">Transmembrane</keyword>
<dbReference type="EMBL" id="VYZN01000003">
    <property type="protein sequence ID" value="KAE9544113.1"/>
    <property type="molecule type" value="Genomic_DNA"/>
</dbReference>
<evidence type="ECO:0000313" key="4">
    <source>
        <dbReference type="Proteomes" id="UP000475862"/>
    </source>
</evidence>
<dbReference type="InterPro" id="IPR001810">
    <property type="entry name" value="F-box_dom"/>
</dbReference>
<dbReference type="PROSITE" id="PS50181">
    <property type="entry name" value="FBOX"/>
    <property type="match status" value="1"/>
</dbReference>
<name>A0A6G0U594_APHGL</name>
<organism evidence="3 4">
    <name type="scientific">Aphis glycines</name>
    <name type="common">Soybean aphid</name>
    <dbReference type="NCBI Taxonomy" id="307491"/>
    <lineage>
        <taxon>Eukaryota</taxon>
        <taxon>Metazoa</taxon>
        <taxon>Ecdysozoa</taxon>
        <taxon>Arthropoda</taxon>
        <taxon>Hexapoda</taxon>
        <taxon>Insecta</taxon>
        <taxon>Pterygota</taxon>
        <taxon>Neoptera</taxon>
        <taxon>Paraneoptera</taxon>
        <taxon>Hemiptera</taxon>
        <taxon>Sternorrhyncha</taxon>
        <taxon>Aphidomorpha</taxon>
        <taxon>Aphidoidea</taxon>
        <taxon>Aphididae</taxon>
        <taxon>Aphidini</taxon>
        <taxon>Aphis</taxon>
        <taxon>Aphis</taxon>
    </lineage>
</organism>
<accession>A0A6G0U594</accession>
<feature type="transmembrane region" description="Helical" evidence="1">
    <location>
        <begin position="347"/>
        <end position="368"/>
    </location>
</feature>
<evidence type="ECO:0000259" key="2">
    <source>
        <dbReference type="PROSITE" id="PS50181"/>
    </source>
</evidence>
<dbReference type="SUPFAM" id="SSF81383">
    <property type="entry name" value="F-box domain"/>
    <property type="match status" value="1"/>
</dbReference>
<keyword evidence="1" id="KW-1133">Transmembrane helix</keyword>
<feature type="domain" description="F-box" evidence="2">
    <location>
        <begin position="45"/>
        <end position="95"/>
    </location>
</feature>
<evidence type="ECO:0000256" key="1">
    <source>
        <dbReference type="SAM" id="Phobius"/>
    </source>
</evidence>
<dbReference type="AlphaFoldDB" id="A0A6G0U594"/>
<dbReference type="Pfam" id="PF00646">
    <property type="entry name" value="F-box"/>
    <property type="match status" value="1"/>
</dbReference>
<dbReference type="Gene3D" id="1.20.1280.50">
    <property type="match status" value="1"/>
</dbReference>
<dbReference type="Proteomes" id="UP000475862">
    <property type="component" value="Unassembled WGS sequence"/>
</dbReference>
<comment type="caution">
    <text evidence="3">The sequence shown here is derived from an EMBL/GenBank/DDBJ whole genome shotgun (WGS) entry which is preliminary data.</text>
</comment>
<proteinExistence type="predicted"/>
<reference evidence="3 4" key="1">
    <citation type="submission" date="2019-08" db="EMBL/GenBank/DDBJ databases">
        <title>The genome of the soybean aphid Biotype 1, its phylome, world population structure and adaptation to the North American continent.</title>
        <authorList>
            <person name="Giordano R."/>
            <person name="Donthu R.K."/>
            <person name="Hernandez A.G."/>
            <person name="Wright C.L."/>
            <person name="Zimin A.V."/>
        </authorList>
    </citation>
    <scope>NUCLEOTIDE SEQUENCE [LARGE SCALE GENOMIC DNA]</scope>
    <source>
        <tissue evidence="3">Whole aphids</tissue>
    </source>
</reference>
<dbReference type="InterPro" id="IPR036047">
    <property type="entry name" value="F-box-like_dom_sf"/>
</dbReference>
<evidence type="ECO:0000313" key="3">
    <source>
        <dbReference type="EMBL" id="KAE9544113.1"/>
    </source>
</evidence>
<dbReference type="OrthoDB" id="2095648at2759"/>